<protein>
    <submittedName>
        <fullName evidence="1">Uncharacterized protein</fullName>
    </submittedName>
</protein>
<organism evidence="1 2">
    <name type="scientific">Somion occarium</name>
    <dbReference type="NCBI Taxonomy" id="3059160"/>
    <lineage>
        <taxon>Eukaryota</taxon>
        <taxon>Fungi</taxon>
        <taxon>Dikarya</taxon>
        <taxon>Basidiomycota</taxon>
        <taxon>Agaricomycotina</taxon>
        <taxon>Agaricomycetes</taxon>
        <taxon>Polyporales</taxon>
        <taxon>Cerrenaceae</taxon>
        <taxon>Somion</taxon>
    </lineage>
</organism>
<keyword evidence="2" id="KW-1185">Reference proteome</keyword>
<evidence type="ECO:0000313" key="1">
    <source>
        <dbReference type="EMBL" id="CAL1710738.1"/>
    </source>
</evidence>
<proteinExistence type="predicted"/>
<dbReference type="Proteomes" id="UP001497453">
    <property type="component" value="Chromosome 6"/>
</dbReference>
<gene>
    <name evidence="1" type="ORF">GFSPODELE1_LOCUS7969</name>
</gene>
<sequence>MAQFEYCLLTPNHPEILKSEPCPVTDMVGMPIRIYSEIATEDQIPAEVVWAPSVPTDHFENQPAVYLQFEPDSGFAPAPWRVDWGVGSRGLEDPNS</sequence>
<reference evidence="2" key="1">
    <citation type="submission" date="2024-04" db="EMBL/GenBank/DDBJ databases">
        <authorList>
            <person name="Shaw F."/>
            <person name="Minotto A."/>
        </authorList>
    </citation>
    <scope>NUCLEOTIDE SEQUENCE [LARGE SCALE GENOMIC DNA]</scope>
</reference>
<accession>A0ABP1DUH5</accession>
<name>A0ABP1DUH5_9APHY</name>
<evidence type="ECO:0000313" key="2">
    <source>
        <dbReference type="Proteomes" id="UP001497453"/>
    </source>
</evidence>
<dbReference type="EMBL" id="OZ037949">
    <property type="protein sequence ID" value="CAL1710738.1"/>
    <property type="molecule type" value="Genomic_DNA"/>
</dbReference>